<sequence>MTISPPRLLAQDDLSFPNPEQSDAYGLVAIGGDLAPQRLLSAYKQGIFPWFEPGSPILWWSPDPRLILKPNHFKLSRSLKQSLKKPHLFTIDKAFTEVISSCAQLGGRTNHTWITDEMQDAYTALHIMGYAHSFEIWSEQKLVGGLYGLSLGHAFFGESMFHCQRDASKMALYYLCLTLMSWQFDFIDCQLPTTHLQSLGAEVMPRRKFLHLLEKTLNHPTQPGLWSASS</sequence>
<dbReference type="GO" id="GO:0008914">
    <property type="term" value="F:leucyl-tRNA--protein transferase activity"/>
    <property type="evidence" value="ECO:0007669"/>
    <property type="project" value="UniProtKB-UniRule"/>
</dbReference>
<dbReference type="InterPro" id="IPR016181">
    <property type="entry name" value="Acyl_CoA_acyltransferase"/>
</dbReference>
<organism evidence="16 17">
    <name type="scientific">Legionella maceachernii</name>
    <dbReference type="NCBI Taxonomy" id="466"/>
    <lineage>
        <taxon>Bacteria</taxon>
        <taxon>Pseudomonadati</taxon>
        <taxon>Pseudomonadota</taxon>
        <taxon>Gammaproteobacteria</taxon>
        <taxon>Legionellales</taxon>
        <taxon>Legionellaceae</taxon>
        <taxon>Legionella</taxon>
    </lineage>
</organism>
<comment type="subcellular location">
    <subcellularLocation>
        <location evidence="1 15">Cytoplasm</location>
    </subcellularLocation>
</comment>
<evidence type="ECO:0000256" key="15">
    <source>
        <dbReference type="HAMAP-Rule" id="MF_00688"/>
    </source>
</evidence>
<comment type="catalytic activity">
    <reaction evidence="5 15">
        <text>L-phenylalanyl-tRNA(Phe) + an N-terminal L-alpha-aminoacyl-[protein] = an N-terminal L-phenylalanyl-L-alpha-aminoacyl-[protein] + tRNA(Phe)</text>
        <dbReference type="Rhea" id="RHEA:43632"/>
        <dbReference type="Rhea" id="RHEA-COMP:9668"/>
        <dbReference type="Rhea" id="RHEA-COMP:9699"/>
        <dbReference type="Rhea" id="RHEA-COMP:10636"/>
        <dbReference type="Rhea" id="RHEA-COMP:10637"/>
        <dbReference type="ChEBI" id="CHEBI:78442"/>
        <dbReference type="ChEBI" id="CHEBI:78531"/>
        <dbReference type="ChEBI" id="CHEBI:78597"/>
        <dbReference type="ChEBI" id="CHEBI:83561"/>
        <dbReference type="EC" id="2.3.2.6"/>
    </reaction>
</comment>
<gene>
    <name evidence="15 16" type="primary">aat</name>
    <name evidence="16" type="ORF">Lmac_1720</name>
</gene>
<dbReference type="NCBIfam" id="TIGR00667">
    <property type="entry name" value="aat"/>
    <property type="match status" value="1"/>
</dbReference>
<accession>A0A0W0W132</accession>
<evidence type="ECO:0000256" key="5">
    <source>
        <dbReference type="ARBA" id="ARBA00050607"/>
    </source>
</evidence>
<comment type="catalytic activity">
    <reaction evidence="7 15">
        <text>N-terminal L-lysyl-[protein] + L-leucyl-tRNA(Leu) = N-terminal L-leucyl-L-lysyl-[protein] + tRNA(Leu) + H(+)</text>
        <dbReference type="Rhea" id="RHEA:12340"/>
        <dbReference type="Rhea" id="RHEA-COMP:9613"/>
        <dbReference type="Rhea" id="RHEA-COMP:9622"/>
        <dbReference type="Rhea" id="RHEA-COMP:12670"/>
        <dbReference type="Rhea" id="RHEA-COMP:12671"/>
        <dbReference type="ChEBI" id="CHEBI:15378"/>
        <dbReference type="ChEBI" id="CHEBI:65249"/>
        <dbReference type="ChEBI" id="CHEBI:78442"/>
        <dbReference type="ChEBI" id="CHEBI:78494"/>
        <dbReference type="ChEBI" id="CHEBI:133043"/>
        <dbReference type="EC" id="2.3.2.6"/>
    </reaction>
</comment>
<evidence type="ECO:0000256" key="3">
    <source>
        <dbReference type="ARBA" id="ARBA00022679"/>
    </source>
</evidence>
<evidence type="ECO:0000256" key="10">
    <source>
        <dbReference type="ARBA" id="ARBA00066767"/>
    </source>
</evidence>
<keyword evidence="2 15" id="KW-0963">Cytoplasm</keyword>
<dbReference type="Gene3D" id="3.30.70.3550">
    <property type="entry name" value="Leucyl/phenylalanyl-tRNA-protein transferase, N-terminal domain"/>
    <property type="match status" value="1"/>
</dbReference>
<dbReference type="GO" id="GO:0005737">
    <property type="term" value="C:cytoplasm"/>
    <property type="evidence" value="ECO:0007669"/>
    <property type="project" value="UniProtKB-SubCell"/>
</dbReference>
<dbReference type="AlphaFoldDB" id="A0A0W0W132"/>
<dbReference type="EMBL" id="LNYL01000042">
    <property type="protein sequence ID" value="KTD25949.1"/>
    <property type="molecule type" value="Genomic_DNA"/>
</dbReference>
<evidence type="ECO:0000256" key="4">
    <source>
        <dbReference type="ARBA" id="ARBA00023315"/>
    </source>
</evidence>
<dbReference type="STRING" id="466.Lmac_1720"/>
<evidence type="ECO:0000256" key="6">
    <source>
        <dbReference type="ARBA" id="ARBA00050652"/>
    </source>
</evidence>
<dbReference type="InterPro" id="IPR042221">
    <property type="entry name" value="Leu/Phe-tRNA_Trfase_N"/>
</dbReference>
<evidence type="ECO:0000256" key="7">
    <source>
        <dbReference type="ARBA" id="ARBA00051538"/>
    </source>
</evidence>
<dbReference type="PANTHER" id="PTHR30098">
    <property type="entry name" value="LEUCYL/PHENYLALANYL-TRNA--PROTEIN TRANSFERASE"/>
    <property type="match status" value="1"/>
</dbReference>
<dbReference type="GO" id="GO:0030163">
    <property type="term" value="P:protein catabolic process"/>
    <property type="evidence" value="ECO:0007669"/>
    <property type="project" value="UniProtKB-UniRule"/>
</dbReference>
<dbReference type="InterPro" id="IPR004616">
    <property type="entry name" value="Leu/Phe-tRNA_Trfase"/>
</dbReference>
<dbReference type="SUPFAM" id="SSF55729">
    <property type="entry name" value="Acyl-CoA N-acyltransferases (Nat)"/>
    <property type="match status" value="1"/>
</dbReference>
<evidence type="ECO:0000256" key="12">
    <source>
        <dbReference type="ARBA" id="ARBA00077136"/>
    </source>
</evidence>
<keyword evidence="17" id="KW-1185">Reference proteome</keyword>
<evidence type="ECO:0000256" key="9">
    <source>
        <dbReference type="ARBA" id="ARBA00061535"/>
    </source>
</evidence>
<evidence type="ECO:0000256" key="1">
    <source>
        <dbReference type="ARBA" id="ARBA00004496"/>
    </source>
</evidence>
<dbReference type="PATRIC" id="fig|466.6.peg.1811"/>
<protein>
    <recommendedName>
        <fullName evidence="11 15">Leucyl/phenylalanyl-tRNA--protein transferase</fullName>
        <ecNumber evidence="10 15">2.3.2.6</ecNumber>
    </recommendedName>
    <alternativeName>
        <fullName evidence="12 15">L/F-transferase</fullName>
    </alternativeName>
    <alternativeName>
        <fullName evidence="13 15">Leucyltransferase</fullName>
    </alternativeName>
    <alternativeName>
        <fullName evidence="14 15">Phenyalanyltransferase</fullName>
    </alternativeName>
</protein>
<dbReference type="PANTHER" id="PTHR30098:SF2">
    <property type="entry name" value="LEUCYL_PHENYLALANYL-TRNA--PROTEIN TRANSFERASE"/>
    <property type="match status" value="1"/>
</dbReference>
<reference evidence="16 17" key="1">
    <citation type="submission" date="2015-11" db="EMBL/GenBank/DDBJ databases">
        <title>Genomic analysis of 38 Legionella species identifies large and diverse effector repertoires.</title>
        <authorList>
            <person name="Burstein D."/>
            <person name="Amaro F."/>
            <person name="Zusman T."/>
            <person name="Lifshitz Z."/>
            <person name="Cohen O."/>
            <person name="Gilbert J.A."/>
            <person name="Pupko T."/>
            <person name="Shuman H.A."/>
            <person name="Segal G."/>
        </authorList>
    </citation>
    <scope>NUCLEOTIDE SEQUENCE [LARGE SCALE GENOMIC DNA]</scope>
    <source>
        <strain evidence="16 17">PX-1-G2-E2</strain>
    </source>
</reference>
<evidence type="ECO:0000256" key="11">
    <source>
        <dbReference type="ARBA" id="ARBA00074372"/>
    </source>
</evidence>
<comment type="function">
    <text evidence="8 15">Functions in the N-end rule pathway of protein degradation where it conjugates Leu, Phe and, less efficiently, Met from aminoacyl-tRNAs to the N-termini of proteins containing an N-terminal arginine or lysine.</text>
</comment>
<comment type="catalytic activity">
    <reaction evidence="6 15">
        <text>N-terminal L-arginyl-[protein] + L-leucyl-tRNA(Leu) = N-terminal L-leucyl-L-arginyl-[protein] + tRNA(Leu) + H(+)</text>
        <dbReference type="Rhea" id="RHEA:50416"/>
        <dbReference type="Rhea" id="RHEA-COMP:9613"/>
        <dbReference type="Rhea" id="RHEA-COMP:9622"/>
        <dbReference type="Rhea" id="RHEA-COMP:12672"/>
        <dbReference type="Rhea" id="RHEA-COMP:12673"/>
        <dbReference type="ChEBI" id="CHEBI:15378"/>
        <dbReference type="ChEBI" id="CHEBI:64719"/>
        <dbReference type="ChEBI" id="CHEBI:78442"/>
        <dbReference type="ChEBI" id="CHEBI:78494"/>
        <dbReference type="ChEBI" id="CHEBI:133044"/>
        <dbReference type="EC" id="2.3.2.6"/>
    </reaction>
</comment>
<evidence type="ECO:0000313" key="16">
    <source>
        <dbReference type="EMBL" id="KTD25949.1"/>
    </source>
</evidence>
<dbReference type="Proteomes" id="UP000054908">
    <property type="component" value="Unassembled WGS sequence"/>
</dbReference>
<dbReference type="HAMAP" id="MF_00688">
    <property type="entry name" value="Leu_Phe_trans"/>
    <property type="match status" value="1"/>
</dbReference>
<evidence type="ECO:0000256" key="13">
    <source>
        <dbReference type="ARBA" id="ARBA00077165"/>
    </source>
</evidence>
<evidence type="ECO:0000256" key="14">
    <source>
        <dbReference type="ARBA" id="ARBA00083640"/>
    </source>
</evidence>
<evidence type="ECO:0000256" key="8">
    <source>
        <dbReference type="ARBA" id="ARBA00054043"/>
    </source>
</evidence>
<dbReference type="EC" id="2.3.2.6" evidence="10 15"/>
<dbReference type="Pfam" id="PF03588">
    <property type="entry name" value="Leu_Phe_trans"/>
    <property type="match status" value="1"/>
</dbReference>
<keyword evidence="3 15" id="KW-0808">Transferase</keyword>
<comment type="caution">
    <text evidence="16">The sequence shown here is derived from an EMBL/GenBank/DDBJ whole genome shotgun (WGS) entry which is preliminary data.</text>
</comment>
<dbReference type="Gene3D" id="3.40.630.70">
    <property type="entry name" value="Leucyl/phenylalanyl-tRNA-protein transferase, C-terminal domain"/>
    <property type="match status" value="1"/>
</dbReference>
<evidence type="ECO:0000256" key="2">
    <source>
        <dbReference type="ARBA" id="ARBA00022490"/>
    </source>
</evidence>
<keyword evidence="4 15" id="KW-0012">Acyltransferase</keyword>
<name>A0A0W0W132_9GAMM</name>
<dbReference type="FunFam" id="3.30.70.3550:FF:000001">
    <property type="entry name" value="Leucyl/phenylalanyl-tRNA--protein transferase"/>
    <property type="match status" value="1"/>
</dbReference>
<proteinExistence type="inferred from homology"/>
<evidence type="ECO:0000313" key="17">
    <source>
        <dbReference type="Proteomes" id="UP000054908"/>
    </source>
</evidence>
<comment type="similarity">
    <text evidence="9 15">Belongs to the L/F-transferase family.</text>
</comment>
<dbReference type="InterPro" id="IPR042203">
    <property type="entry name" value="Leu/Phe-tRNA_Trfase_C"/>
</dbReference>